<name>A0AAV3NQX8_LITER</name>
<evidence type="ECO:0000313" key="1">
    <source>
        <dbReference type="EMBL" id="GAA0141779.1"/>
    </source>
</evidence>
<organism evidence="1 2">
    <name type="scientific">Lithospermum erythrorhizon</name>
    <name type="common">Purple gromwell</name>
    <name type="synonym">Lithospermum officinale var. erythrorhizon</name>
    <dbReference type="NCBI Taxonomy" id="34254"/>
    <lineage>
        <taxon>Eukaryota</taxon>
        <taxon>Viridiplantae</taxon>
        <taxon>Streptophyta</taxon>
        <taxon>Embryophyta</taxon>
        <taxon>Tracheophyta</taxon>
        <taxon>Spermatophyta</taxon>
        <taxon>Magnoliopsida</taxon>
        <taxon>eudicotyledons</taxon>
        <taxon>Gunneridae</taxon>
        <taxon>Pentapetalae</taxon>
        <taxon>asterids</taxon>
        <taxon>lamiids</taxon>
        <taxon>Boraginales</taxon>
        <taxon>Boraginaceae</taxon>
        <taxon>Boraginoideae</taxon>
        <taxon>Lithospermeae</taxon>
        <taxon>Lithospermum</taxon>
    </lineage>
</organism>
<dbReference type="Proteomes" id="UP001454036">
    <property type="component" value="Unassembled WGS sequence"/>
</dbReference>
<comment type="caution">
    <text evidence="1">The sequence shown here is derived from an EMBL/GenBank/DDBJ whole genome shotgun (WGS) entry which is preliminary data.</text>
</comment>
<dbReference type="EMBL" id="BAABME010015553">
    <property type="protein sequence ID" value="GAA0141779.1"/>
    <property type="molecule type" value="Genomic_DNA"/>
</dbReference>
<keyword evidence="2" id="KW-1185">Reference proteome</keyword>
<gene>
    <name evidence="1" type="ORF">LIER_35459</name>
</gene>
<evidence type="ECO:0000313" key="2">
    <source>
        <dbReference type="Proteomes" id="UP001454036"/>
    </source>
</evidence>
<dbReference type="AlphaFoldDB" id="A0AAV3NQX8"/>
<proteinExistence type="predicted"/>
<protein>
    <submittedName>
        <fullName evidence="1">Uncharacterized protein</fullName>
    </submittedName>
</protein>
<reference evidence="1 2" key="1">
    <citation type="submission" date="2024-01" db="EMBL/GenBank/DDBJ databases">
        <title>The complete chloroplast genome sequence of Lithospermum erythrorhizon: insights into the phylogenetic relationship among Boraginaceae species and the maternal lineages of purple gromwells.</title>
        <authorList>
            <person name="Okada T."/>
            <person name="Watanabe K."/>
        </authorList>
    </citation>
    <scope>NUCLEOTIDE SEQUENCE [LARGE SCALE GENOMIC DNA]</scope>
</reference>
<accession>A0AAV3NQX8</accession>
<sequence length="77" mass="8474">MARYSYRSSPSFGLVNNFGDPNYSFSSEKALVHSPSHSKGFLDACLIFLMKGRLRSPDLEMNLLNAASRPASLCTSL</sequence>